<sequence length="282" mass="31950">MPEPTTEDSDVVKEERKKREHDELLCRGHILNTLTDRLYDLYCNLKSPREIWTALQTVYQNEKRGIDKFLALQYFEFKIFDTRPIMDQIHELQILVSKLSDLEVKIPDALQIGAILSKLPSSWNDYRKKILHSMDKMTVEQFRTHIQIESETRARDAISQPSSSAVNFVSQNDSGSKTEKSEKIKKSGNSKKANLVENSAQGLVAMVSAMQIGMVTELNVATAATNTQDWWLDSGATIHACYDKKMFKTYAEVQDSEQVLMGNHVAADVAGKGSIEINFTSR</sequence>
<evidence type="ECO:0000313" key="2">
    <source>
        <dbReference type="RefSeq" id="XP_075080410.1"/>
    </source>
</evidence>
<keyword evidence="1" id="KW-1185">Reference proteome</keyword>
<dbReference type="Proteomes" id="UP000790787">
    <property type="component" value="Chromosome 11"/>
</dbReference>
<reference evidence="1" key="1">
    <citation type="journal article" date="2014" name="Nat. Commun.">
        <title>The tobacco genome sequence and its comparison with those of tomato and potato.</title>
        <authorList>
            <person name="Sierro N."/>
            <person name="Battey J.N."/>
            <person name="Ouadi S."/>
            <person name="Bakaher N."/>
            <person name="Bovet L."/>
            <person name="Willig A."/>
            <person name="Goepfert S."/>
            <person name="Peitsch M.C."/>
            <person name="Ivanov N.V."/>
        </authorList>
    </citation>
    <scope>NUCLEOTIDE SEQUENCE [LARGE SCALE GENOMIC DNA]</scope>
</reference>
<protein>
    <submittedName>
        <fullName evidence="2">Uncharacterized protein LOC142165920</fullName>
    </submittedName>
</protein>
<name>A0AC58S647_TOBAC</name>
<gene>
    <name evidence="2" type="primary">LOC142165920</name>
</gene>
<organism evidence="1 2">
    <name type="scientific">Nicotiana tabacum</name>
    <name type="common">Common tobacco</name>
    <dbReference type="NCBI Taxonomy" id="4097"/>
    <lineage>
        <taxon>Eukaryota</taxon>
        <taxon>Viridiplantae</taxon>
        <taxon>Streptophyta</taxon>
        <taxon>Embryophyta</taxon>
        <taxon>Tracheophyta</taxon>
        <taxon>Spermatophyta</taxon>
        <taxon>Magnoliopsida</taxon>
        <taxon>eudicotyledons</taxon>
        <taxon>Gunneridae</taxon>
        <taxon>Pentapetalae</taxon>
        <taxon>asterids</taxon>
        <taxon>lamiids</taxon>
        <taxon>Solanales</taxon>
        <taxon>Solanaceae</taxon>
        <taxon>Nicotianoideae</taxon>
        <taxon>Nicotianeae</taxon>
        <taxon>Nicotiana</taxon>
    </lineage>
</organism>
<evidence type="ECO:0000313" key="1">
    <source>
        <dbReference type="Proteomes" id="UP000790787"/>
    </source>
</evidence>
<reference evidence="2" key="2">
    <citation type="submission" date="2025-08" db="UniProtKB">
        <authorList>
            <consortium name="RefSeq"/>
        </authorList>
    </citation>
    <scope>IDENTIFICATION</scope>
    <source>
        <tissue evidence="2">Leaf</tissue>
    </source>
</reference>
<accession>A0AC58S647</accession>
<proteinExistence type="predicted"/>
<dbReference type="RefSeq" id="XP_075080410.1">
    <property type="nucleotide sequence ID" value="XM_075224309.1"/>
</dbReference>